<sequence length="322" mass="35527">MKNGLFFLFKLAITLTVILYIVYTVGWDTIVQEITEAHRGFFLGAVGVFGCSMILGSQQWRELLKMKNIEISPLKALQIYTTGLFFYNFMFGVVGGDAYKVTALHLGGDSGTHAFASTFLDRFFGLVVINIFALMGGTILLVSNIQRGLPPYSAMAVLFLFSTIFAVIFATLLSRRLQEKTKGSIKKLKWLPYADKIHSLLETTFINRKNRGERSILGKVAIYSFSIQTLRIVVHILCAAALGMYSHDRLPYFFIIIPIISLVMVVPLPFGVKEVFGGKLFMAAGFPSSATIMELLASIVAILCSLAGGVTFLMGNHTEASE</sequence>
<keyword evidence="4 6" id="KW-1133">Transmembrane helix</keyword>
<keyword evidence="5 6" id="KW-0472">Membrane</keyword>
<dbReference type="eggNOG" id="COG0392">
    <property type="taxonomic scope" value="Bacteria"/>
</dbReference>
<feature type="transmembrane region" description="Helical" evidence="6">
    <location>
        <begin position="77"/>
        <end position="96"/>
    </location>
</feature>
<dbReference type="STRING" id="1313304.CALK_1717"/>
<feature type="transmembrane region" description="Helical" evidence="6">
    <location>
        <begin position="220"/>
        <end position="245"/>
    </location>
</feature>
<feature type="transmembrane region" description="Helical" evidence="6">
    <location>
        <begin position="154"/>
        <end position="173"/>
    </location>
</feature>
<evidence type="ECO:0000256" key="4">
    <source>
        <dbReference type="ARBA" id="ARBA00022989"/>
    </source>
</evidence>
<dbReference type="InterPro" id="IPR022791">
    <property type="entry name" value="L-PG_synthase/AglD"/>
</dbReference>
<gene>
    <name evidence="7" type="ORF">CALK_1717</name>
</gene>
<feature type="transmembrane region" description="Helical" evidence="6">
    <location>
        <begin position="7"/>
        <end position="25"/>
    </location>
</feature>
<evidence type="ECO:0000313" key="7">
    <source>
        <dbReference type="EMBL" id="ERP31371.1"/>
    </source>
</evidence>
<reference evidence="7 8" key="1">
    <citation type="journal article" date="2013" name="Environ. Microbiol.">
        <title>Genome analysis of Chitinivibrio alkaliphilus gen. nov., sp. nov., a novel extremely haloalkaliphilic anaerobic chitinolytic bacterium from the candidate phylum Termite Group 3.</title>
        <authorList>
            <person name="Sorokin D.Y."/>
            <person name="Gumerov V.M."/>
            <person name="Rakitin A.L."/>
            <person name="Beletsky A.V."/>
            <person name="Damste J.S."/>
            <person name="Muyzer G."/>
            <person name="Mardanov A.V."/>
            <person name="Ravin N.V."/>
        </authorList>
    </citation>
    <scope>NUCLEOTIDE SEQUENCE [LARGE SCALE GENOMIC DNA]</scope>
    <source>
        <strain evidence="7 8">ACht1</strain>
    </source>
</reference>
<dbReference type="AlphaFoldDB" id="U7D741"/>
<keyword evidence="3 6" id="KW-0812">Transmembrane</keyword>
<dbReference type="Proteomes" id="UP000017148">
    <property type="component" value="Unassembled WGS sequence"/>
</dbReference>
<proteinExistence type="predicted"/>
<dbReference type="GO" id="GO:0005886">
    <property type="term" value="C:plasma membrane"/>
    <property type="evidence" value="ECO:0007669"/>
    <property type="project" value="UniProtKB-SubCell"/>
</dbReference>
<feature type="transmembrane region" description="Helical" evidence="6">
    <location>
        <begin position="123"/>
        <end position="142"/>
    </location>
</feature>
<protein>
    <submittedName>
        <fullName evidence="7">Uncharacterized protein</fullName>
    </submittedName>
</protein>
<evidence type="ECO:0000256" key="5">
    <source>
        <dbReference type="ARBA" id="ARBA00023136"/>
    </source>
</evidence>
<evidence type="ECO:0000256" key="2">
    <source>
        <dbReference type="ARBA" id="ARBA00022475"/>
    </source>
</evidence>
<organism evidence="7 8">
    <name type="scientific">Chitinivibrio alkaliphilus ACht1</name>
    <dbReference type="NCBI Taxonomy" id="1313304"/>
    <lineage>
        <taxon>Bacteria</taxon>
        <taxon>Pseudomonadati</taxon>
        <taxon>Fibrobacterota</taxon>
        <taxon>Chitinivibrionia</taxon>
        <taxon>Chitinivibrionales</taxon>
        <taxon>Chitinivibrionaceae</taxon>
        <taxon>Chitinivibrio</taxon>
    </lineage>
</organism>
<comment type="caution">
    <text evidence="7">The sequence shown here is derived from an EMBL/GenBank/DDBJ whole genome shotgun (WGS) entry which is preliminary data.</text>
</comment>
<evidence type="ECO:0000256" key="6">
    <source>
        <dbReference type="SAM" id="Phobius"/>
    </source>
</evidence>
<dbReference type="Pfam" id="PF03706">
    <property type="entry name" value="LPG_synthase_TM"/>
    <property type="match status" value="1"/>
</dbReference>
<name>U7D741_9BACT</name>
<evidence type="ECO:0000256" key="1">
    <source>
        <dbReference type="ARBA" id="ARBA00004651"/>
    </source>
</evidence>
<dbReference type="OrthoDB" id="9788795at2"/>
<keyword evidence="2" id="KW-1003">Cell membrane</keyword>
<keyword evidence="8" id="KW-1185">Reference proteome</keyword>
<dbReference type="PANTHER" id="PTHR40277">
    <property type="entry name" value="BLL5419 PROTEIN"/>
    <property type="match status" value="1"/>
</dbReference>
<feature type="transmembrane region" description="Helical" evidence="6">
    <location>
        <begin position="252"/>
        <end position="272"/>
    </location>
</feature>
<evidence type="ECO:0000313" key="8">
    <source>
        <dbReference type="Proteomes" id="UP000017148"/>
    </source>
</evidence>
<feature type="transmembrane region" description="Helical" evidence="6">
    <location>
        <begin position="292"/>
        <end position="314"/>
    </location>
</feature>
<comment type="subcellular location">
    <subcellularLocation>
        <location evidence="1">Cell membrane</location>
        <topology evidence="1">Multi-pass membrane protein</topology>
    </subcellularLocation>
</comment>
<feature type="transmembrane region" description="Helical" evidence="6">
    <location>
        <begin position="37"/>
        <end position="56"/>
    </location>
</feature>
<evidence type="ECO:0000256" key="3">
    <source>
        <dbReference type="ARBA" id="ARBA00022692"/>
    </source>
</evidence>
<accession>U7D741</accession>
<dbReference type="EMBL" id="ASJR01000014">
    <property type="protein sequence ID" value="ERP31371.1"/>
    <property type="molecule type" value="Genomic_DNA"/>
</dbReference>
<dbReference type="PANTHER" id="PTHR40277:SF1">
    <property type="entry name" value="BLL5419 PROTEIN"/>
    <property type="match status" value="1"/>
</dbReference>
<dbReference type="RefSeq" id="WP_022637156.1">
    <property type="nucleotide sequence ID" value="NZ_ASJR01000014.1"/>
</dbReference>